<dbReference type="EMBL" id="QTSX02000072">
    <property type="protein sequence ID" value="KAJ9089011.1"/>
    <property type="molecule type" value="Genomic_DNA"/>
</dbReference>
<accession>A0ACC2UQZ3</accession>
<protein>
    <submittedName>
        <fullName evidence="1">Uncharacterized protein</fullName>
    </submittedName>
</protein>
<evidence type="ECO:0000313" key="2">
    <source>
        <dbReference type="Proteomes" id="UP001165960"/>
    </source>
</evidence>
<name>A0ACC2UQZ3_9FUNG</name>
<sequence>MFKLLLKLEPKLKRLLSKPSPYILFGKKASRCSLSIHGPNIPPVLLVWPVCCLSSIPKPPKPAVTAENVDTYPQVCGLYLGSCPHHDLVHFPQSLGTDFLLCPLGGRQSFSPSATCRGSSPQGPRPLGLQGISGEESHL</sequence>
<gene>
    <name evidence="1" type="ORF">DSO57_1017289</name>
</gene>
<reference evidence="1" key="1">
    <citation type="submission" date="2022-04" db="EMBL/GenBank/DDBJ databases">
        <title>Genome of the entomopathogenic fungus Entomophthora muscae.</title>
        <authorList>
            <person name="Elya C."/>
            <person name="Lovett B.R."/>
            <person name="Lee E."/>
            <person name="Macias A.M."/>
            <person name="Hajek A.E."/>
            <person name="De Bivort B.L."/>
            <person name="Kasson M.T."/>
            <person name="De Fine Licht H.H."/>
            <person name="Stajich J.E."/>
        </authorList>
    </citation>
    <scope>NUCLEOTIDE SEQUENCE</scope>
    <source>
        <strain evidence="1">Berkeley</strain>
    </source>
</reference>
<evidence type="ECO:0000313" key="1">
    <source>
        <dbReference type="EMBL" id="KAJ9089011.1"/>
    </source>
</evidence>
<keyword evidence="2" id="KW-1185">Reference proteome</keyword>
<organism evidence="1 2">
    <name type="scientific">Entomophthora muscae</name>
    <dbReference type="NCBI Taxonomy" id="34485"/>
    <lineage>
        <taxon>Eukaryota</taxon>
        <taxon>Fungi</taxon>
        <taxon>Fungi incertae sedis</taxon>
        <taxon>Zoopagomycota</taxon>
        <taxon>Entomophthoromycotina</taxon>
        <taxon>Entomophthoromycetes</taxon>
        <taxon>Entomophthorales</taxon>
        <taxon>Entomophthoraceae</taxon>
        <taxon>Entomophthora</taxon>
    </lineage>
</organism>
<dbReference type="Proteomes" id="UP001165960">
    <property type="component" value="Unassembled WGS sequence"/>
</dbReference>
<proteinExistence type="predicted"/>
<comment type="caution">
    <text evidence="1">The sequence shown here is derived from an EMBL/GenBank/DDBJ whole genome shotgun (WGS) entry which is preliminary data.</text>
</comment>